<dbReference type="HOGENOM" id="CLU_329159_0_0_1"/>
<dbReference type="AlphaFoldDB" id="M4C0J7"/>
<feature type="domain" description="PDZ" evidence="2">
    <location>
        <begin position="251"/>
        <end position="324"/>
    </location>
</feature>
<feature type="domain" description="PDZ" evidence="2">
    <location>
        <begin position="474"/>
        <end position="555"/>
    </location>
</feature>
<feature type="region of interest" description="Disordered" evidence="1">
    <location>
        <begin position="67"/>
        <end position="115"/>
    </location>
</feature>
<reference evidence="4" key="1">
    <citation type="journal article" date="2010" name="Science">
        <title>Signatures of adaptation to obligate biotrophy in the Hyaloperonospora arabidopsidis genome.</title>
        <authorList>
            <person name="Baxter L."/>
            <person name="Tripathy S."/>
            <person name="Ishaque N."/>
            <person name="Boot N."/>
            <person name="Cabral A."/>
            <person name="Kemen E."/>
            <person name="Thines M."/>
            <person name="Ah-Fong A."/>
            <person name="Anderson R."/>
            <person name="Badejoko W."/>
            <person name="Bittner-Eddy P."/>
            <person name="Boore J.L."/>
            <person name="Chibucos M.C."/>
            <person name="Coates M."/>
            <person name="Dehal P."/>
            <person name="Delehaunty K."/>
            <person name="Dong S."/>
            <person name="Downton P."/>
            <person name="Dumas B."/>
            <person name="Fabro G."/>
            <person name="Fronick C."/>
            <person name="Fuerstenberg S.I."/>
            <person name="Fulton L."/>
            <person name="Gaulin E."/>
            <person name="Govers F."/>
            <person name="Hughes L."/>
            <person name="Humphray S."/>
            <person name="Jiang R.H."/>
            <person name="Judelson H."/>
            <person name="Kamoun S."/>
            <person name="Kyung K."/>
            <person name="Meijer H."/>
            <person name="Minx P."/>
            <person name="Morris P."/>
            <person name="Nelson J."/>
            <person name="Phuntumart V."/>
            <person name="Qutob D."/>
            <person name="Rehmany A."/>
            <person name="Rougon-Cardoso A."/>
            <person name="Ryden P."/>
            <person name="Torto-Alalibo T."/>
            <person name="Studholme D."/>
            <person name="Wang Y."/>
            <person name="Win J."/>
            <person name="Wood J."/>
            <person name="Clifton S.W."/>
            <person name="Rogers J."/>
            <person name="Van den Ackerveken G."/>
            <person name="Jones J.D."/>
            <person name="McDowell J.M."/>
            <person name="Beynon J."/>
            <person name="Tyler B.M."/>
        </authorList>
    </citation>
    <scope>NUCLEOTIDE SEQUENCE [LARGE SCALE GENOMIC DNA]</scope>
    <source>
        <strain evidence="4">Emoy2</strain>
    </source>
</reference>
<evidence type="ECO:0000313" key="3">
    <source>
        <dbReference type="EnsemblProtists" id="HpaP812447"/>
    </source>
</evidence>
<keyword evidence="4" id="KW-1185">Reference proteome</keyword>
<evidence type="ECO:0000259" key="2">
    <source>
        <dbReference type="SMART" id="SM00228"/>
    </source>
</evidence>
<dbReference type="SUPFAM" id="SSF81995">
    <property type="entry name" value="beta-sandwich domain of Sec23/24"/>
    <property type="match status" value="1"/>
</dbReference>
<dbReference type="InParanoid" id="M4C0J7"/>
<feature type="compositionally biased region" description="Basic and acidic residues" evidence="1">
    <location>
        <begin position="754"/>
        <end position="768"/>
    </location>
</feature>
<evidence type="ECO:0000256" key="1">
    <source>
        <dbReference type="SAM" id="MobiDB-lite"/>
    </source>
</evidence>
<dbReference type="EMBL" id="JH598077">
    <property type="status" value="NOT_ANNOTATED_CDS"/>
    <property type="molecule type" value="Genomic_DNA"/>
</dbReference>
<feature type="compositionally biased region" description="Low complexity" evidence="1">
    <location>
        <begin position="684"/>
        <end position="734"/>
    </location>
</feature>
<feature type="region of interest" description="Disordered" evidence="1">
    <location>
        <begin position="664"/>
        <end position="885"/>
    </location>
</feature>
<name>M4C0J7_HYAAE</name>
<feature type="region of interest" description="Disordered" evidence="1">
    <location>
        <begin position="128"/>
        <end position="165"/>
    </location>
</feature>
<dbReference type="EnsemblProtists" id="HpaT812447">
    <property type="protein sequence ID" value="HpaP812447"/>
    <property type="gene ID" value="HpaG812447"/>
</dbReference>
<dbReference type="InterPro" id="IPR001478">
    <property type="entry name" value="PDZ"/>
</dbReference>
<protein>
    <recommendedName>
        <fullName evidence="2">PDZ domain-containing protein</fullName>
    </recommendedName>
</protein>
<dbReference type="eggNOG" id="ENOG502QUN3">
    <property type="taxonomic scope" value="Eukaryota"/>
</dbReference>
<proteinExistence type="predicted"/>
<feature type="region of interest" description="Disordered" evidence="1">
    <location>
        <begin position="610"/>
        <end position="640"/>
    </location>
</feature>
<evidence type="ECO:0000313" key="4">
    <source>
        <dbReference type="Proteomes" id="UP000011713"/>
    </source>
</evidence>
<dbReference type="STRING" id="559515.M4C0J7"/>
<feature type="compositionally biased region" description="Basic and acidic residues" evidence="1">
    <location>
        <begin position="665"/>
        <end position="676"/>
    </location>
</feature>
<dbReference type="Proteomes" id="UP000011713">
    <property type="component" value="Unassembled WGS sequence"/>
</dbReference>
<accession>M4C0J7</accession>
<feature type="compositionally biased region" description="Low complexity" evidence="1">
    <location>
        <begin position="102"/>
        <end position="115"/>
    </location>
</feature>
<feature type="compositionally biased region" description="Basic and acidic residues" evidence="1">
    <location>
        <begin position="820"/>
        <end position="835"/>
    </location>
</feature>
<dbReference type="VEuPathDB" id="FungiDB:HpaG812447"/>
<dbReference type="SUPFAM" id="SSF50156">
    <property type="entry name" value="PDZ domain-like"/>
    <property type="match status" value="2"/>
</dbReference>
<dbReference type="OMA" id="MCTLIWE"/>
<dbReference type="InterPro" id="IPR036034">
    <property type="entry name" value="PDZ_sf"/>
</dbReference>
<feature type="compositionally biased region" description="Acidic residues" evidence="1">
    <location>
        <begin position="128"/>
        <end position="142"/>
    </location>
</feature>
<sequence length="1084" mass="118682">MSHEELLAHQLDLHHKIQQQMQLQMEMSMQLGARQSLAKVEPDLGDNVFDMLDDLIMIPSGAIASTERGSLSKQARGSGSGDDDEEDGAMGGDQDASDKRMSSSMGSGSVSSSRDSLADILESLDMDLDVDDDRDRDDDNDDTLSCGSGRSKASGGGGSSGTLDEADLDDLRHELDNLDLDSDVHYGSDQGGLMMDKGDEMNERAPPAAEEEFVHLRRSSLDLLASMRSSTAGMMTHNATGNMCTLVWEGGLLGLRLRHSQSQLVPAVSKIMGKSSIFGIHLVDVGDLLLQIGHRNTQEMEFDEAIKYLKEVAKPCQLVFRRLMADPMAVKPVQPKVTSTIGLKLAAKFEELTAAENEKYPPQPAVKLESKYEIKWLDGPLGISLIASKDIPYPLVTRITGKNRSPQVQDVQPGHYLVQIGNYSTTDGNFNTAIKFLQKVQKPVSLFFCPGNKKVSSRPDPADDEYDHIWEKKQPLCFTVRPSAAGHMVVADLGSAKSIKVKIKGAPNNVAAFVSSGDRIVWINDESVKDLTFHESLLKLRIAKRPLVIRFKKGSPENAIAGLTSASIHSASKFTASTLSLASSSTSISSSISSASSSISLSSTLSSTARESVTPAAETSPPKAVQPPAVPPPPRSFMNPLKKMSIALGSHSKENVHTVSSAKMANEHRKYQDRQAHPPPPPQQVQHQHQQVQHHQQQVQHQQQQQVQHQQQQQVQHQQHQQVQHQQQQVQHQQRLSQLHPHAAPEVSQSRYRGHADQEAKRSAHDVRQLNASSCNAPRISPQGSRGGGGYHTTGPDVLTTKDPSPRSTPGLDHTSGIRNDTHHRTADTHNKARNLEQGLRKSPLAKSSNDPIDNDTPLKPLSQGDHHPGSLPHVLSSEASSSMEKELAMDNDVYEVVWPEGTALGLTLRVHPTTRFPVVARVTGTSNLKNIEHVSPGDILFAANNMNIVPQPKFKQTLENLSRLPKPAVLRFRRSSAAAYAAVRAEETDQTLLRGPPLKDREYELIWRENANLGLVFSSDADVPKVTKVDMDSGGPMLHKVSVGDVLTWIGPMEISGSSFHSSMATLRAVKRPVVLRFYKRRT</sequence>
<feature type="compositionally biased region" description="Pro residues" evidence="1">
    <location>
        <begin position="624"/>
        <end position="635"/>
    </location>
</feature>
<dbReference type="SMART" id="SM00228">
    <property type="entry name" value="PDZ"/>
    <property type="match status" value="3"/>
</dbReference>
<organism evidence="3 4">
    <name type="scientific">Hyaloperonospora arabidopsidis (strain Emoy2)</name>
    <name type="common">Downy mildew agent</name>
    <name type="synonym">Peronospora arabidopsidis</name>
    <dbReference type="NCBI Taxonomy" id="559515"/>
    <lineage>
        <taxon>Eukaryota</taxon>
        <taxon>Sar</taxon>
        <taxon>Stramenopiles</taxon>
        <taxon>Oomycota</taxon>
        <taxon>Peronosporomycetes</taxon>
        <taxon>Peronosporales</taxon>
        <taxon>Peronosporaceae</taxon>
        <taxon>Hyaloperonospora</taxon>
    </lineage>
</organism>
<reference evidence="3" key="2">
    <citation type="submission" date="2015-06" db="UniProtKB">
        <authorList>
            <consortium name="EnsemblProtists"/>
        </authorList>
    </citation>
    <scope>IDENTIFICATION</scope>
    <source>
        <strain evidence="3">Emoy2</strain>
    </source>
</reference>
<feature type="domain" description="PDZ" evidence="2">
    <location>
        <begin position="379"/>
        <end position="452"/>
    </location>
</feature>